<reference evidence="3 4" key="1">
    <citation type="journal article" date="2020" name="Antonie Van Leeuwenhoek">
        <title>Rhodopirellula heiligendammensis sp. nov., Rhodopirellula pilleata sp. nov., and Rhodopirellula solitaria sp. nov. isolated from natural or artificial marine surfaces in Northern Germany and California, USA, and emended description of the genus Rhodopirellula.</title>
        <authorList>
            <person name="Kallscheuer N."/>
            <person name="Wiegand S."/>
            <person name="Jogler M."/>
            <person name="Boedeker C."/>
            <person name="Peeters S.H."/>
            <person name="Rast P."/>
            <person name="Heuer A."/>
            <person name="Jetten M.S.M."/>
            <person name="Rohde M."/>
            <person name="Jogler C."/>
        </authorList>
    </citation>
    <scope>NUCLEOTIDE SEQUENCE [LARGE SCALE GENOMIC DNA]</scope>
    <source>
        <strain evidence="3 4">Poly21</strain>
    </source>
</reference>
<feature type="domain" description="Phospholipase D N-terminal" evidence="2">
    <location>
        <begin position="54"/>
        <end position="150"/>
    </location>
</feature>
<dbReference type="AlphaFoldDB" id="A0A5C6BV94"/>
<feature type="domain" description="PhoD-like phosphatase metallophosphatase" evidence="1">
    <location>
        <begin position="163"/>
        <end position="498"/>
    </location>
</feature>
<evidence type="ECO:0000259" key="2">
    <source>
        <dbReference type="Pfam" id="PF16655"/>
    </source>
</evidence>
<dbReference type="InterPro" id="IPR029052">
    <property type="entry name" value="Metallo-depent_PP-like"/>
</dbReference>
<dbReference type="RefSeq" id="WP_146407255.1">
    <property type="nucleotide sequence ID" value="NZ_SJPU01000002.1"/>
</dbReference>
<dbReference type="EMBL" id="SJPU01000002">
    <property type="protein sequence ID" value="TWU15361.1"/>
    <property type="molecule type" value="Genomic_DNA"/>
</dbReference>
<dbReference type="Gene3D" id="3.60.21.70">
    <property type="entry name" value="PhoD-like phosphatase"/>
    <property type="match status" value="1"/>
</dbReference>
<dbReference type="CDD" id="cd07389">
    <property type="entry name" value="MPP_PhoD"/>
    <property type="match status" value="1"/>
</dbReference>
<sequence>MSSRQEINKSLRYEGGISRRWLLAYATTLSSVPLLGRTSWANSSPTFSSDPFTMGVASGDPDSTSVVLWTRLAPHPLEPDGGMPNEAVQVTWELSGDESFQNVIATGTTAATAQLGHSVHVEVDGLKPDRWYWYRFHAGDATSPVGRTRTFPLADVLPDQLTFAVTSCQNFEQGLYTGYEQMARDNVDLVYHLGDYIYEYEAGRNGKVRTHQGREIQSLADYRIRHAQYRSDPLLHGMHALCPWIVTWDDHETDNNYADAISEQEYVDPADFLVRRANAYQAYYEMMPLRRSCLPRGAEMQLYRRSQYGKLADFLVLDTRQYRSDQPNGDKKSTLNADALAKTQSMLGSTQRNWMYQQLISSQSTWNVLAQQVMMGLVDRKGDPTAPEYSMDQWPGYAYERMQLMQFLAERKISNPVVLTGDIHTSWVNELRVDDRRESDPLVATEFVATSLTSGGNGPKELKHLDQLLAANQCVKYHNAERGYIRCQVTPQTWRADYMITDDVLKPGGKTVAQESFVVESGCPAVQTA</sequence>
<organism evidence="3 4">
    <name type="scientific">Allorhodopirellula heiligendammensis</name>
    <dbReference type="NCBI Taxonomy" id="2714739"/>
    <lineage>
        <taxon>Bacteria</taxon>
        <taxon>Pseudomonadati</taxon>
        <taxon>Planctomycetota</taxon>
        <taxon>Planctomycetia</taxon>
        <taxon>Pirellulales</taxon>
        <taxon>Pirellulaceae</taxon>
        <taxon>Allorhodopirellula</taxon>
    </lineage>
</organism>
<dbReference type="Proteomes" id="UP000319908">
    <property type="component" value="Unassembled WGS sequence"/>
</dbReference>
<dbReference type="InterPro" id="IPR038607">
    <property type="entry name" value="PhoD-like_sf"/>
</dbReference>
<dbReference type="EC" id="3.1.3.1" evidence="3"/>
<dbReference type="InterPro" id="IPR052900">
    <property type="entry name" value="Phospholipid_Metab_Enz"/>
</dbReference>
<dbReference type="PANTHER" id="PTHR43606:SF2">
    <property type="entry name" value="ALKALINE PHOSPHATASE FAMILY PROTEIN (AFU_ORTHOLOGUE AFUA_5G03860)"/>
    <property type="match status" value="1"/>
</dbReference>
<name>A0A5C6BV94_9BACT</name>
<proteinExistence type="predicted"/>
<dbReference type="Pfam" id="PF09423">
    <property type="entry name" value="PhoD"/>
    <property type="match status" value="1"/>
</dbReference>
<evidence type="ECO:0000313" key="4">
    <source>
        <dbReference type="Proteomes" id="UP000319908"/>
    </source>
</evidence>
<dbReference type="PANTHER" id="PTHR43606">
    <property type="entry name" value="PHOSPHATASE, PUTATIVE (AFU_ORTHOLOGUE AFUA_6G08710)-RELATED"/>
    <property type="match status" value="1"/>
</dbReference>
<keyword evidence="3" id="KW-0378">Hydrolase</keyword>
<dbReference type="Pfam" id="PF16655">
    <property type="entry name" value="PhoD_N"/>
    <property type="match status" value="1"/>
</dbReference>
<protein>
    <submittedName>
        <fullName evidence="3">Alkaline phosphatase D</fullName>
        <ecNumber evidence="3">3.1.3.1</ecNumber>
    </submittedName>
</protein>
<dbReference type="InterPro" id="IPR018946">
    <property type="entry name" value="PhoD-like_MPP"/>
</dbReference>
<accession>A0A5C6BV94</accession>
<dbReference type="OrthoDB" id="9763616at2"/>
<evidence type="ECO:0000313" key="3">
    <source>
        <dbReference type="EMBL" id="TWU15361.1"/>
    </source>
</evidence>
<evidence type="ECO:0000259" key="1">
    <source>
        <dbReference type="Pfam" id="PF09423"/>
    </source>
</evidence>
<keyword evidence="4" id="KW-1185">Reference proteome</keyword>
<dbReference type="Gene3D" id="2.60.40.380">
    <property type="entry name" value="Purple acid phosphatase-like, N-terminal"/>
    <property type="match status" value="1"/>
</dbReference>
<dbReference type="SUPFAM" id="SSF56300">
    <property type="entry name" value="Metallo-dependent phosphatases"/>
    <property type="match status" value="1"/>
</dbReference>
<comment type="caution">
    <text evidence="3">The sequence shown here is derived from an EMBL/GenBank/DDBJ whole genome shotgun (WGS) entry which is preliminary data.</text>
</comment>
<dbReference type="InterPro" id="IPR032093">
    <property type="entry name" value="PhoD_N"/>
</dbReference>
<gene>
    <name evidence="3" type="primary">phoD_2</name>
    <name evidence="3" type="ORF">Poly21_25560</name>
</gene>
<dbReference type="GO" id="GO:0004035">
    <property type="term" value="F:alkaline phosphatase activity"/>
    <property type="evidence" value="ECO:0007669"/>
    <property type="project" value="UniProtKB-EC"/>
</dbReference>